<feature type="region of interest" description="Disordered" evidence="1">
    <location>
        <begin position="39"/>
        <end position="71"/>
    </location>
</feature>
<organism evidence="2 3">
    <name type="scientific">Opisthorchis viverrini</name>
    <name type="common">Southeast Asian liver fluke</name>
    <dbReference type="NCBI Taxonomy" id="6198"/>
    <lineage>
        <taxon>Eukaryota</taxon>
        <taxon>Metazoa</taxon>
        <taxon>Spiralia</taxon>
        <taxon>Lophotrochozoa</taxon>
        <taxon>Platyhelminthes</taxon>
        <taxon>Trematoda</taxon>
        <taxon>Digenea</taxon>
        <taxon>Opisthorchiida</taxon>
        <taxon>Opisthorchiata</taxon>
        <taxon>Opisthorchiidae</taxon>
        <taxon>Opisthorchis</taxon>
    </lineage>
</organism>
<dbReference type="AlphaFoldDB" id="A0A075AG23"/>
<gene>
    <name evidence="2" type="ORF">T265_04837</name>
</gene>
<evidence type="ECO:0000313" key="3">
    <source>
        <dbReference type="Proteomes" id="UP000054324"/>
    </source>
</evidence>
<dbReference type="Proteomes" id="UP000054324">
    <property type="component" value="Unassembled WGS sequence"/>
</dbReference>
<dbReference type="GeneID" id="20319019"/>
<protein>
    <submittedName>
        <fullName evidence="2">Uncharacterized protein</fullName>
    </submittedName>
</protein>
<name>A0A075AG23_OPIVI</name>
<evidence type="ECO:0000313" key="2">
    <source>
        <dbReference type="EMBL" id="KER28309.1"/>
    </source>
</evidence>
<sequence>MKPSVFVRYGGLLDRSSAPVRIGSVHHFPAVPTAPVQRPMFGFGDSKRTKQARGNKMVGKHLQTADKRKNR</sequence>
<keyword evidence="3" id="KW-1185">Reference proteome</keyword>
<reference evidence="2 3" key="1">
    <citation type="submission" date="2013-11" db="EMBL/GenBank/DDBJ databases">
        <title>Opisthorchis viverrini - life in the bile duct.</title>
        <authorList>
            <person name="Young N.D."/>
            <person name="Nagarajan N."/>
            <person name="Lin S.J."/>
            <person name="Korhonen P.K."/>
            <person name="Jex A.R."/>
            <person name="Hall R.S."/>
            <person name="Safavi-Hemami H."/>
            <person name="Kaewkong W."/>
            <person name="Bertrand D."/>
            <person name="Gao S."/>
            <person name="Seet Q."/>
            <person name="Wongkham S."/>
            <person name="Teh B.T."/>
            <person name="Wongkham C."/>
            <person name="Intapan P.M."/>
            <person name="Maleewong W."/>
            <person name="Yang X."/>
            <person name="Hu M."/>
            <person name="Wang Z."/>
            <person name="Hofmann A."/>
            <person name="Sternberg P.W."/>
            <person name="Tan P."/>
            <person name="Wang J."/>
            <person name="Gasser R.B."/>
        </authorList>
    </citation>
    <scope>NUCLEOTIDE SEQUENCE [LARGE SCALE GENOMIC DNA]</scope>
</reference>
<accession>A0A075AG23</accession>
<dbReference type="EMBL" id="KL596702">
    <property type="protein sequence ID" value="KER28309.1"/>
    <property type="molecule type" value="Genomic_DNA"/>
</dbReference>
<evidence type="ECO:0000256" key="1">
    <source>
        <dbReference type="SAM" id="MobiDB-lite"/>
    </source>
</evidence>
<dbReference type="RefSeq" id="XP_009167947.1">
    <property type="nucleotide sequence ID" value="XM_009169683.1"/>
</dbReference>
<dbReference type="CTD" id="20319019"/>
<proteinExistence type="predicted"/>
<dbReference type="KEGG" id="ovi:T265_04837"/>